<sequence>MMLTIGGYLNILISFGHIAGLFRAEQMFRLTGVAHQMKELSALHYTLPYALTVFVALVFFVFGLYGLSATKKWMWLPFQKSGIYLISGIYFLRGLGELLADGLSGTSTLTGTFYSIIAVGIAILYLSGGLKLKRLRD</sequence>
<keyword evidence="1" id="KW-0472">Membrane</keyword>
<feature type="transmembrane region" description="Helical" evidence="1">
    <location>
        <begin position="112"/>
        <end position="132"/>
    </location>
</feature>
<name>A0A1M5GLF4_9SPHI</name>
<feature type="transmembrane region" description="Helical" evidence="1">
    <location>
        <begin position="47"/>
        <end position="67"/>
    </location>
</feature>
<keyword evidence="1" id="KW-0812">Transmembrane</keyword>
<dbReference type="AlphaFoldDB" id="A0A1M5GLF4"/>
<dbReference type="EMBL" id="FQUQ01000004">
    <property type="protein sequence ID" value="SHG04371.1"/>
    <property type="molecule type" value="Genomic_DNA"/>
</dbReference>
<accession>A0A1M5GLF4</accession>
<protein>
    <submittedName>
        <fullName evidence="2">Uncharacterized protein</fullName>
    </submittedName>
</protein>
<dbReference type="RefSeq" id="WP_200800981.1">
    <property type="nucleotide sequence ID" value="NZ_FQUQ01000004.1"/>
</dbReference>
<organism evidence="2 3">
    <name type="scientific">Pedobacter caeni</name>
    <dbReference type="NCBI Taxonomy" id="288992"/>
    <lineage>
        <taxon>Bacteria</taxon>
        <taxon>Pseudomonadati</taxon>
        <taxon>Bacteroidota</taxon>
        <taxon>Sphingobacteriia</taxon>
        <taxon>Sphingobacteriales</taxon>
        <taxon>Sphingobacteriaceae</taxon>
        <taxon>Pedobacter</taxon>
    </lineage>
</organism>
<feature type="transmembrane region" description="Helical" evidence="1">
    <location>
        <begin position="74"/>
        <end position="92"/>
    </location>
</feature>
<evidence type="ECO:0000256" key="1">
    <source>
        <dbReference type="SAM" id="Phobius"/>
    </source>
</evidence>
<evidence type="ECO:0000313" key="3">
    <source>
        <dbReference type="Proteomes" id="UP000184287"/>
    </source>
</evidence>
<dbReference type="Proteomes" id="UP000184287">
    <property type="component" value="Unassembled WGS sequence"/>
</dbReference>
<proteinExistence type="predicted"/>
<reference evidence="3" key="1">
    <citation type="submission" date="2016-11" db="EMBL/GenBank/DDBJ databases">
        <authorList>
            <person name="Varghese N."/>
            <person name="Submissions S."/>
        </authorList>
    </citation>
    <scope>NUCLEOTIDE SEQUENCE [LARGE SCALE GENOMIC DNA]</scope>
    <source>
        <strain evidence="3">DSM 16990</strain>
    </source>
</reference>
<dbReference type="STRING" id="288992.SAMN04488522_104263"/>
<keyword evidence="3" id="KW-1185">Reference proteome</keyword>
<evidence type="ECO:0000313" key="2">
    <source>
        <dbReference type="EMBL" id="SHG04371.1"/>
    </source>
</evidence>
<gene>
    <name evidence="2" type="ORF">SAMN04488522_104263</name>
</gene>
<keyword evidence="1" id="KW-1133">Transmembrane helix</keyword>